<dbReference type="PATRIC" id="fig|123899.6.peg.2973"/>
<dbReference type="Gene3D" id="3.40.190.10">
    <property type="entry name" value="Periplasmic binding protein-like II"/>
    <property type="match status" value="2"/>
</dbReference>
<dbReference type="SUPFAM" id="SSF53850">
    <property type="entry name" value="Periplasmic binding protein-like II"/>
    <property type="match status" value="1"/>
</dbReference>
<dbReference type="GO" id="GO:0003700">
    <property type="term" value="F:DNA-binding transcription factor activity"/>
    <property type="evidence" value="ECO:0007669"/>
    <property type="project" value="InterPro"/>
</dbReference>
<dbReference type="OrthoDB" id="9157176at2"/>
<evidence type="ECO:0000313" key="6">
    <source>
        <dbReference type="EMBL" id="SAI71952.1"/>
    </source>
</evidence>
<sequence>MELRHLRYFVVVAEEEHITRAAQRLGMQQPPLSAQIRDLERELGVALFDRAPRRIRLNAAGQAFLEDARRILAQAEQAALRAQRAARGETGQLSIGYTSSAALHPAVPRVLRAFHERYPQVALETRENATRDLLQAVADGELDAVFVRAPAARFPTLQSLELCREPMVAALPAGHPLARRRPPLPLAALRDEGFVRYRRADGPGVDDALQAAALRAGFTPRTAVQVPRLLSALTLVAAGRGVALVPRTLHSLHRESVVYRRLDAGGGFTIPLNLVARSEPGRPPLQHFLELIREMGPHETASP</sequence>
<dbReference type="KEGG" id="btrm:SAMEA390648702982"/>
<dbReference type="Gene3D" id="1.10.10.10">
    <property type="entry name" value="Winged helix-like DNA-binding domain superfamily/Winged helix DNA-binding domain"/>
    <property type="match status" value="1"/>
</dbReference>
<dbReference type="AlphaFoldDB" id="A0A157Q1N9"/>
<dbReference type="GO" id="GO:0032993">
    <property type="term" value="C:protein-DNA complex"/>
    <property type="evidence" value="ECO:0007669"/>
    <property type="project" value="TreeGrafter"/>
</dbReference>
<keyword evidence="3" id="KW-0238">DNA-binding</keyword>
<evidence type="ECO:0000259" key="5">
    <source>
        <dbReference type="PROSITE" id="PS50931"/>
    </source>
</evidence>
<protein>
    <submittedName>
        <fullName evidence="6">LysR family transcriptional regulator</fullName>
    </submittedName>
</protein>
<feature type="domain" description="HTH lysR-type" evidence="5">
    <location>
        <begin position="1"/>
        <end position="58"/>
    </location>
</feature>
<dbReference type="Pfam" id="PF03466">
    <property type="entry name" value="LysR_substrate"/>
    <property type="match status" value="1"/>
</dbReference>
<dbReference type="STRING" id="123899.SAMEA3906487_02982"/>
<dbReference type="eggNOG" id="COG0583">
    <property type="taxonomic scope" value="Bacteria"/>
</dbReference>
<dbReference type="FunFam" id="1.10.10.10:FF:000001">
    <property type="entry name" value="LysR family transcriptional regulator"/>
    <property type="match status" value="1"/>
</dbReference>
<evidence type="ECO:0000256" key="1">
    <source>
        <dbReference type="ARBA" id="ARBA00009437"/>
    </source>
</evidence>
<keyword evidence="7" id="KW-1185">Reference proteome</keyword>
<dbReference type="InterPro" id="IPR005119">
    <property type="entry name" value="LysR_subst-bd"/>
</dbReference>
<evidence type="ECO:0000256" key="2">
    <source>
        <dbReference type="ARBA" id="ARBA00023015"/>
    </source>
</evidence>
<dbReference type="PROSITE" id="PS50931">
    <property type="entry name" value="HTH_LYSR"/>
    <property type="match status" value="1"/>
</dbReference>
<dbReference type="Proteomes" id="UP000076825">
    <property type="component" value="Chromosome 1"/>
</dbReference>
<evidence type="ECO:0000313" key="7">
    <source>
        <dbReference type="Proteomes" id="UP000076825"/>
    </source>
</evidence>
<dbReference type="InterPro" id="IPR036388">
    <property type="entry name" value="WH-like_DNA-bd_sf"/>
</dbReference>
<reference evidence="6 7" key="1">
    <citation type="submission" date="2016-04" db="EMBL/GenBank/DDBJ databases">
        <authorList>
            <consortium name="Pathogen Informatics"/>
        </authorList>
    </citation>
    <scope>NUCLEOTIDE SEQUENCE [LARGE SCALE GENOMIC DNA]</scope>
    <source>
        <strain evidence="6 7">H044680328</strain>
    </source>
</reference>
<dbReference type="SUPFAM" id="SSF46785">
    <property type="entry name" value="Winged helix' DNA-binding domain"/>
    <property type="match status" value="1"/>
</dbReference>
<comment type="similarity">
    <text evidence="1">Belongs to the LysR transcriptional regulatory family.</text>
</comment>
<dbReference type="PANTHER" id="PTHR30346:SF30">
    <property type="entry name" value="SMALL NEUTRAL PROTEASE REGULATORY PROTEIN"/>
    <property type="match status" value="1"/>
</dbReference>
<dbReference type="Pfam" id="PF00126">
    <property type="entry name" value="HTH_1"/>
    <property type="match status" value="1"/>
</dbReference>
<organism evidence="6 7">
    <name type="scientific">Bordetella trematum</name>
    <dbReference type="NCBI Taxonomy" id="123899"/>
    <lineage>
        <taxon>Bacteria</taxon>
        <taxon>Pseudomonadati</taxon>
        <taxon>Pseudomonadota</taxon>
        <taxon>Betaproteobacteria</taxon>
        <taxon>Burkholderiales</taxon>
        <taxon>Alcaligenaceae</taxon>
        <taxon>Bordetella</taxon>
    </lineage>
</organism>
<keyword evidence="2" id="KW-0805">Transcription regulation</keyword>
<dbReference type="InterPro" id="IPR036390">
    <property type="entry name" value="WH_DNA-bd_sf"/>
</dbReference>
<dbReference type="PRINTS" id="PR00039">
    <property type="entry name" value="HTHLYSR"/>
</dbReference>
<proteinExistence type="inferred from homology"/>
<dbReference type="RefSeq" id="WP_063492155.1">
    <property type="nucleotide sequence ID" value="NZ_CP016340.1"/>
</dbReference>
<gene>
    <name evidence="6" type="primary">hcaR_5</name>
    <name evidence="6" type="ORF">SAMEA3906487_02982</name>
</gene>
<keyword evidence="4" id="KW-0804">Transcription</keyword>
<accession>A0A157Q1N9</accession>
<dbReference type="GeneID" id="56589769"/>
<dbReference type="InterPro" id="IPR000847">
    <property type="entry name" value="LysR_HTH_N"/>
</dbReference>
<name>A0A157Q1N9_9BORD</name>
<dbReference type="GO" id="GO:0003677">
    <property type="term" value="F:DNA binding"/>
    <property type="evidence" value="ECO:0007669"/>
    <property type="project" value="UniProtKB-KW"/>
</dbReference>
<dbReference type="EMBL" id="LT546645">
    <property type="protein sequence ID" value="SAI71952.1"/>
    <property type="molecule type" value="Genomic_DNA"/>
</dbReference>
<dbReference type="PANTHER" id="PTHR30346">
    <property type="entry name" value="TRANSCRIPTIONAL DUAL REGULATOR HCAR-RELATED"/>
    <property type="match status" value="1"/>
</dbReference>
<evidence type="ECO:0000256" key="4">
    <source>
        <dbReference type="ARBA" id="ARBA00023163"/>
    </source>
</evidence>
<evidence type="ECO:0000256" key="3">
    <source>
        <dbReference type="ARBA" id="ARBA00023125"/>
    </source>
</evidence>